<name>A0A842HZJ6_9SPHN</name>
<dbReference type="InterPro" id="IPR042098">
    <property type="entry name" value="TauD-like_sf"/>
</dbReference>
<comment type="caution">
    <text evidence="7">The sequence shown here is derived from an EMBL/GenBank/DDBJ whole genome shotgun (WGS) entry which is preliminary data.</text>
</comment>
<dbReference type="SUPFAM" id="SSF51197">
    <property type="entry name" value="Clavaminate synthase-like"/>
    <property type="match status" value="1"/>
</dbReference>
<gene>
    <name evidence="7" type="ORF">H6P80_09175</name>
</gene>
<accession>A0A842HZJ6</accession>
<evidence type="ECO:0000256" key="2">
    <source>
        <dbReference type="ARBA" id="ARBA00022723"/>
    </source>
</evidence>
<evidence type="ECO:0000256" key="1">
    <source>
        <dbReference type="ARBA" id="ARBA00005896"/>
    </source>
</evidence>
<dbReference type="InterPro" id="IPR003819">
    <property type="entry name" value="TauD/TfdA-like"/>
</dbReference>
<evidence type="ECO:0000313" key="7">
    <source>
        <dbReference type="EMBL" id="MBC2777791.1"/>
    </source>
</evidence>
<reference evidence="7 8" key="1">
    <citation type="submission" date="2020-08" db="EMBL/GenBank/DDBJ databases">
        <title>Draft genome sequence of Parasphingopyxis sp. GrpM-11.</title>
        <authorList>
            <person name="Oh J."/>
            <person name="Roh D.-H."/>
        </authorList>
    </citation>
    <scope>NUCLEOTIDE SEQUENCE [LARGE SCALE GENOMIC DNA]</scope>
    <source>
        <strain evidence="7 8">GrpM-11</strain>
    </source>
</reference>
<dbReference type="PANTHER" id="PTHR30468">
    <property type="entry name" value="ALPHA-KETOGLUTARATE-DEPENDENT SULFONATE DIOXYGENASE"/>
    <property type="match status" value="1"/>
</dbReference>
<dbReference type="GO" id="GO:0005737">
    <property type="term" value="C:cytoplasm"/>
    <property type="evidence" value="ECO:0007669"/>
    <property type="project" value="TreeGrafter"/>
</dbReference>
<dbReference type="GO" id="GO:0016706">
    <property type="term" value="F:2-oxoglutarate-dependent dioxygenase activity"/>
    <property type="evidence" value="ECO:0007669"/>
    <property type="project" value="UniProtKB-ARBA"/>
</dbReference>
<evidence type="ECO:0000256" key="5">
    <source>
        <dbReference type="ARBA" id="ARBA00023004"/>
    </source>
</evidence>
<keyword evidence="5" id="KW-0408">Iron</keyword>
<dbReference type="Proteomes" id="UP000564378">
    <property type="component" value="Unassembled WGS sequence"/>
</dbReference>
<evidence type="ECO:0000259" key="6">
    <source>
        <dbReference type="Pfam" id="PF02668"/>
    </source>
</evidence>
<comment type="similarity">
    <text evidence="1">Belongs to the TfdA dioxygenase family.</text>
</comment>
<dbReference type="Pfam" id="PF02668">
    <property type="entry name" value="TauD"/>
    <property type="match status" value="1"/>
</dbReference>
<sequence length="351" mass="40251">MKIKQLCNAIQVSDIDLEDDEQCRELGRLVAHECVVFVDDKVSEPRLHEIQSLWGQPCRAIIHRYVGERKLSGTHWRSLLLNLGHISNAVDGFAEKGGMSRVSPILNKKGKPTGIFTNGKLDWHSDQQSYHESQRVVGLMSLWGSKGSQTVFLCTAPAYEALNHEDRTMVEELHSVWAWDGGELGGDLIDSQKEIIRYNTVPLPEMENPLLDETATGRKGIRFPSHCFSHFRGMSKKESLAYRDHLWSLLNRPEYIYTRDWEDGQIMFMDQNITLHARPTDITMTDTRTMNRMNSYMDRLYPDAAPLDHVLYKGQKLDHDTFARLVDEQRREDFYKEQGGHHAKAAIPATA</sequence>
<evidence type="ECO:0000313" key="8">
    <source>
        <dbReference type="Proteomes" id="UP000564378"/>
    </source>
</evidence>
<proteinExistence type="inferred from homology"/>
<dbReference type="InterPro" id="IPR051323">
    <property type="entry name" value="AtsK-like"/>
</dbReference>
<keyword evidence="4" id="KW-0560">Oxidoreductase</keyword>
<dbReference type="EMBL" id="JACJVJ010000002">
    <property type="protein sequence ID" value="MBC2777791.1"/>
    <property type="molecule type" value="Genomic_DNA"/>
</dbReference>
<dbReference type="Gene3D" id="3.60.130.10">
    <property type="entry name" value="Clavaminate synthase-like"/>
    <property type="match status" value="1"/>
</dbReference>
<dbReference type="PANTHER" id="PTHR30468:SF1">
    <property type="entry name" value="ALPHA-KETOGLUTARATE-DEPENDENT SULFONATE DIOXYGENASE"/>
    <property type="match status" value="1"/>
</dbReference>
<dbReference type="RefSeq" id="WP_185801105.1">
    <property type="nucleotide sequence ID" value="NZ_JACJVJ010000002.1"/>
</dbReference>
<dbReference type="AlphaFoldDB" id="A0A842HZJ6"/>
<evidence type="ECO:0000256" key="3">
    <source>
        <dbReference type="ARBA" id="ARBA00022964"/>
    </source>
</evidence>
<keyword evidence="8" id="KW-1185">Reference proteome</keyword>
<dbReference type="GO" id="GO:0046872">
    <property type="term" value="F:metal ion binding"/>
    <property type="evidence" value="ECO:0007669"/>
    <property type="project" value="UniProtKB-KW"/>
</dbReference>
<keyword evidence="2" id="KW-0479">Metal-binding</keyword>
<feature type="domain" description="TauD/TfdA-like" evidence="6">
    <location>
        <begin position="4"/>
        <end position="293"/>
    </location>
</feature>
<organism evidence="7 8">
    <name type="scientific">Parasphingopyxis marina</name>
    <dbReference type="NCBI Taxonomy" id="2761622"/>
    <lineage>
        <taxon>Bacteria</taxon>
        <taxon>Pseudomonadati</taxon>
        <taxon>Pseudomonadota</taxon>
        <taxon>Alphaproteobacteria</taxon>
        <taxon>Sphingomonadales</taxon>
        <taxon>Sphingomonadaceae</taxon>
        <taxon>Parasphingopyxis</taxon>
    </lineage>
</organism>
<protein>
    <submittedName>
        <fullName evidence="7">TauD/TfdA family dioxygenase</fullName>
    </submittedName>
</protein>
<keyword evidence="3 7" id="KW-0223">Dioxygenase</keyword>
<evidence type="ECO:0000256" key="4">
    <source>
        <dbReference type="ARBA" id="ARBA00023002"/>
    </source>
</evidence>